<keyword evidence="3 7" id="KW-0067">ATP-binding</keyword>
<evidence type="ECO:0000256" key="2">
    <source>
        <dbReference type="ARBA" id="ARBA00022741"/>
    </source>
</evidence>
<dbReference type="PROSITE" id="PS50893">
    <property type="entry name" value="ABC_TRANSPORTER_2"/>
    <property type="match status" value="1"/>
</dbReference>
<dbReference type="GO" id="GO:0005524">
    <property type="term" value="F:ATP binding"/>
    <property type="evidence" value="ECO:0007669"/>
    <property type="project" value="UniProtKB-KW"/>
</dbReference>
<dbReference type="SMART" id="SM00382">
    <property type="entry name" value="AAA"/>
    <property type="match status" value="1"/>
</dbReference>
<gene>
    <name evidence="7" type="ORF">QWJ08_05250</name>
</gene>
<keyword evidence="4" id="KW-1278">Translocase</keyword>
<dbReference type="EMBL" id="JAUEOZ010000001">
    <property type="protein sequence ID" value="MDN2480792.1"/>
    <property type="molecule type" value="Genomic_DNA"/>
</dbReference>
<accession>A0ABT7XYD2</accession>
<evidence type="ECO:0000313" key="7">
    <source>
        <dbReference type="EMBL" id="MDN2480792.1"/>
    </source>
</evidence>
<evidence type="ECO:0000256" key="4">
    <source>
        <dbReference type="ARBA" id="ARBA00022967"/>
    </source>
</evidence>
<dbReference type="NCBIfam" id="NF010068">
    <property type="entry name" value="PRK13548.1"/>
    <property type="match status" value="1"/>
</dbReference>
<dbReference type="InterPro" id="IPR003439">
    <property type="entry name" value="ABC_transporter-like_ATP-bd"/>
</dbReference>
<evidence type="ECO:0000256" key="1">
    <source>
        <dbReference type="ARBA" id="ARBA00022448"/>
    </source>
</evidence>
<sequence length="255" mass="27775">MSAIAFSDLNLTLGKKTILKQTSASIKAGEFTILLGPNGTGKSSLLKLISREWQTKGQVSYFGRNLDEWNPAHLAMHVGVLPQHSNLTFAFTAREVVELGGLNLHSCQKGITKIASQNMQRTDVTHLADRLFPSLSGGEKQRVHLARVLTQISQSEDKCALLLDEPTSALDLGHQHRTLQLAKEMANQGSAVVAVIHDLNLAAQYGDRLIVLNEGQIAADGTPEEVLTPALIESVYNWKVNVMTHPSGHYPIVIS</sequence>
<dbReference type="RefSeq" id="WP_289960961.1">
    <property type="nucleotide sequence ID" value="NZ_JAUEOZ010000001.1"/>
</dbReference>
<reference evidence="7" key="1">
    <citation type="submission" date="2024-05" db="EMBL/GenBank/DDBJ databases">
        <title>Genome Sequences of Four Agar- Degrading Marine Bacteria.</title>
        <authorList>
            <person name="Phillips E.K."/>
            <person name="Shaffer J.C."/>
            <person name="Henson M.W."/>
            <person name="Temperton B."/>
            <person name="Thrash C.J."/>
            <person name="Martin M.O."/>
        </authorList>
    </citation>
    <scope>NUCLEOTIDE SEQUENCE</scope>
    <source>
        <strain evidence="7">EKP203</strain>
    </source>
</reference>
<comment type="function">
    <text evidence="5">Part of the ABC transporter complex HmuTUV involved in hemin import. Responsible for energy coupling to the transport system.</text>
</comment>
<feature type="domain" description="ABC transporter" evidence="6">
    <location>
        <begin position="4"/>
        <end position="239"/>
    </location>
</feature>
<keyword evidence="1" id="KW-0813">Transport</keyword>
<dbReference type="PANTHER" id="PTHR42794:SF1">
    <property type="entry name" value="HEMIN IMPORT ATP-BINDING PROTEIN HMUV"/>
    <property type="match status" value="1"/>
</dbReference>
<dbReference type="InterPro" id="IPR003593">
    <property type="entry name" value="AAA+_ATPase"/>
</dbReference>
<dbReference type="Gene3D" id="3.40.50.300">
    <property type="entry name" value="P-loop containing nucleotide triphosphate hydrolases"/>
    <property type="match status" value="1"/>
</dbReference>
<protein>
    <submittedName>
        <fullName evidence="7">Heme ABC transporter ATP-binding protein</fullName>
    </submittedName>
</protein>
<comment type="caution">
    <text evidence="7">The sequence shown here is derived from an EMBL/GenBank/DDBJ whole genome shotgun (WGS) entry which is preliminary data.</text>
</comment>
<evidence type="ECO:0000256" key="5">
    <source>
        <dbReference type="ARBA" id="ARBA00037066"/>
    </source>
</evidence>
<dbReference type="SUPFAM" id="SSF52540">
    <property type="entry name" value="P-loop containing nucleoside triphosphate hydrolases"/>
    <property type="match status" value="1"/>
</dbReference>
<dbReference type="Proteomes" id="UP001169719">
    <property type="component" value="Unassembled WGS sequence"/>
</dbReference>
<dbReference type="PANTHER" id="PTHR42794">
    <property type="entry name" value="HEMIN IMPORT ATP-BINDING PROTEIN HMUV"/>
    <property type="match status" value="1"/>
</dbReference>
<evidence type="ECO:0000256" key="3">
    <source>
        <dbReference type="ARBA" id="ARBA00022840"/>
    </source>
</evidence>
<organism evidence="7 8">
    <name type="scientific">Vibrio agarivorans</name>
    <dbReference type="NCBI Taxonomy" id="153622"/>
    <lineage>
        <taxon>Bacteria</taxon>
        <taxon>Pseudomonadati</taxon>
        <taxon>Pseudomonadota</taxon>
        <taxon>Gammaproteobacteria</taxon>
        <taxon>Vibrionales</taxon>
        <taxon>Vibrionaceae</taxon>
        <taxon>Vibrio</taxon>
    </lineage>
</organism>
<dbReference type="CDD" id="cd03214">
    <property type="entry name" value="ABC_Iron-Siderophores_B12_Hemin"/>
    <property type="match status" value="1"/>
</dbReference>
<dbReference type="InterPro" id="IPR027417">
    <property type="entry name" value="P-loop_NTPase"/>
</dbReference>
<name>A0ABT7XYD2_9VIBR</name>
<dbReference type="Pfam" id="PF00005">
    <property type="entry name" value="ABC_tran"/>
    <property type="match status" value="1"/>
</dbReference>
<evidence type="ECO:0000313" key="8">
    <source>
        <dbReference type="Proteomes" id="UP001169719"/>
    </source>
</evidence>
<keyword evidence="8" id="KW-1185">Reference proteome</keyword>
<keyword evidence="2" id="KW-0547">Nucleotide-binding</keyword>
<proteinExistence type="predicted"/>
<evidence type="ECO:0000259" key="6">
    <source>
        <dbReference type="PROSITE" id="PS50893"/>
    </source>
</evidence>